<dbReference type="GeneID" id="10668667"/>
<protein>
    <submittedName>
        <fullName evidence="1">Uncharacterized protein</fullName>
    </submittedName>
</protein>
<name>F6D572_METPW</name>
<accession>F6D572</accession>
<proteinExistence type="predicted"/>
<reference evidence="1 2" key="1">
    <citation type="journal article" date="2014" name="Int. J. Syst. Evol. Microbiol.">
        <title>Methanobacterium paludis sp. nov. and a novel strain of Methanobacterium lacus isolated from northern peatlands.</title>
        <authorList>
            <person name="Cadillo-Quiroz H."/>
            <person name="Brauer S.L."/>
            <person name="Goodson N."/>
            <person name="Yavitt J.B."/>
            <person name="Zinder S.H."/>
        </authorList>
    </citation>
    <scope>NUCLEOTIDE SEQUENCE [LARGE SCALE GENOMIC DNA]</scope>
    <source>
        <strain evidence="2">DSM 25820 / JCM 18151 / SWAN1</strain>
    </source>
</reference>
<dbReference type="KEGG" id="mew:MSWAN_1162"/>
<gene>
    <name evidence="1" type="ordered locus">MSWAN_1162</name>
</gene>
<evidence type="ECO:0000313" key="2">
    <source>
        <dbReference type="Proteomes" id="UP000009231"/>
    </source>
</evidence>
<dbReference type="EMBL" id="CP002772">
    <property type="protein sequence ID" value="AEG18180.1"/>
    <property type="molecule type" value="Genomic_DNA"/>
</dbReference>
<dbReference type="RefSeq" id="WP_013825681.1">
    <property type="nucleotide sequence ID" value="NC_015574.1"/>
</dbReference>
<dbReference type="AlphaFoldDB" id="F6D572"/>
<evidence type="ECO:0000313" key="1">
    <source>
        <dbReference type="EMBL" id="AEG18180.1"/>
    </source>
</evidence>
<organism evidence="1 2">
    <name type="scientific">Methanobacterium paludis (strain DSM 25820 / JCM 18151 / SWAN1)</name>
    <dbReference type="NCBI Taxonomy" id="868131"/>
    <lineage>
        <taxon>Archaea</taxon>
        <taxon>Methanobacteriati</taxon>
        <taxon>Methanobacteriota</taxon>
        <taxon>Methanomada group</taxon>
        <taxon>Methanobacteria</taxon>
        <taxon>Methanobacteriales</taxon>
        <taxon>Methanobacteriaceae</taxon>
        <taxon>Methanobacterium</taxon>
    </lineage>
</organism>
<keyword evidence="2" id="KW-1185">Reference proteome</keyword>
<sequence>MEYNTIKDENGKLVAQRNIKKGEIISVMCNHVMGLYEIYEELKVNYPNIHRFKHLGVNKYEIIADLETLTKIQLDFSKNGRGEVILHHEKISNGRYGAAYLIYKQPNERVQND</sequence>
<dbReference type="Proteomes" id="UP000009231">
    <property type="component" value="Chromosome"/>
</dbReference>
<dbReference type="HOGENOM" id="CLU_2127868_0_0_2"/>